<evidence type="ECO:0008006" key="4">
    <source>
        <dbReference type="Google" id="ProtNLM"/>
    </source>
</evidence>
<evidence type="ECO:0000256" key="2">
    <source>
        <dbReference type="SAM" id="MobiDB-lite"/>
    </source>
</evidence>
<evidence type="ECO:0000256" key="1">
    <source>
        <dbReference type="SAM" id="Coils"/>
    </source>
</evidence>
<name>A0A699IFG1_TANCI</name>
<gene>
    <name evidence="3" type="ORF">Tci_527363</name>
</gene>
<feature type="region of interest" description="Disordered" evidence="2">
    <location>
        <begin position="166"/>
        <end position="191"/>
    </location>
</feature>
<dbReference type="AlphaFoldDB" id="A0A699IFG1"/>
<protein>
    <recommendedName>
        <fullName evidence="4">Synaptobrevin, longin-like domain protein</fullName>
    </recommendedName>
</protein>
<dbReference type="EMBL" id="BKCJ010293115">
    <property type="protein sequence ID" value="GEZ55390.1"/>
    <property type="molecule type" value="Genomic_DNA"/>
</dbReference>
<feature type="compositionally biased region" description="Basic and acidic residues" evidence="2">
    <location>
        <begin position="446"/>
        <end position="457"/>
    </location>
</feature>
<comment type="caution">
    <text evidence="3">The sequence shown here is derived from an EMBL/GenBank/DDBJ whole genome shotgun (WGS) entry which is preliminary data.</text>
</comment>
<accession>A0A699IFG1</accession>
<feature type="coiled-coil region" evidence="1">
    <location>
        <begin position="351"/>
        <end position="381"/>
    </location>
</feature>
<feature type="region of interest" description="Disordered" evidence="2">
    <location>
        <begin position="446"/>
        <end position="470"/>
    </location>
</feature>
<sequence>MEERTQILATVDGIHRTVTESSLRRNLKLKDEEGISSLLDTELFENLTLMGYNITQNQKFTFQKGQFSHQWKYLIHTIMQCISPKSTGFNEFSSNIATALGEGSGTPTEPHHIPSPEAQSPSHTTHTSSSLPPITTTSIQTVTPTETTPIRLYTRKARIAQSSVLQTVADEPASPQRDISQGEACPTDSGYIADQDRETIDKSSTLSHDSAPRVTSPELTALCTSLQRQLSELTAKFQAQEVEINRLKEKVKMLEDKEGVAATRSEDDAPIKGRSMDEEETATERISDDSEEMVTVLTSMDTTTVLASGVVNVPTGSGSIPIPSTPAEEQVPTGSDVVPNASLVFATATVKVQEQIDAQVARELEEQLEREDQKRSAQIARDTEIARIHAEKELQIMIDGLDRNNETSQQRKSMSKKQKRDYYMAVIRNNLGWKVKDFREKRSYLEQESAKKQKTSEEVPEEAMSPEDVPEEKVKEMMHLVLIEEVYVKSLQVKYPIIDWKVYTEGQRSYLKITRLGGSSASYQFFIDLLKHLDKEDLNQLWRLVKETLSNRPPTSDKEIELWIELRQRNLHASGEGLPSKEASSTCDDQLQALSRELLTDGERFDLEDIQDCKLSKTASYKSSHWQNNYPLLVKKDATARRKVKPLPGRLHCYQKSRRNYQSKSNDNFTILVPHVTPWFLILSFFEITQSGNNLRRSSNQLFLTELDLLFEAMYDDHIDGQPSATPRTVLAAQAPQVLQTLMATTTTANTSPIPTNSSSQAINFPNTSQDVDELETQQQHVQHQPVTITNNVLNAMFDDNTF</sequence>
<feature type="region of interest" description="Disordered" evidence="2">
    <location>
        <begin position="98"/>
        <end position="149"/>
    </location>
</feature>
<feature type="coiled-coil region" evidence="1">
    <location>
        <begin position="223"/>
        <end position="257"/>
    </location>
</feature>
<feature type="region of interest" description="Disordered" evidence="2">
    <location>
        <begin position="258"/>
        <end position="291"/>
    </location>
</feature>
<organism evidence="3">
    <name type="scientific">Tanacetum cinerariifolium</name>
    <name type="common">Dalmatian daisy</name>
    <name type="synonym">Chrysanthemum cinerariifolium</name>
    <dbReference type="NCBI Taxonomy" id="118510"/>
    <lineage>
        <taxon>Eukaryota</taxon>
        <taxon>Viridiplantae</taxon>
        <taxon>Streptophyta</taxon>
        <taxon>Embryophyta</taxon>
        <taxon>Tracheophyta</taxon>
        <taxon>Spermatophyta</taxon>
        <taxon>Magnoliopsida</taxon>
        <taxon>eudicotyledons</taxon>
        <taxon>Gunneridae</taxon>
        <taxon>Pentapetalae</taxon>
        <taxon>asterids</taxon>
        <taxon>campanulids</taxon>
        <taxon>Asterales</taxon>
        <taxon>Asteraceae</taxon>
        <taxon>Asteroideae</taxon>
        <taxon>Anthemideae</taxon>
        <taxon>Anthemidinae</taxon>
        <taxon>Tanacetum</taxon>
    </lineage>
</organism>
<reference evidence="3" key="1">
    <citation type="journal article" date="2019" name="Sci. Rep.">
        <title>Draft genome of Tanacetum cinerariifolium, the natural source of mosquito coil.</title>
        <authorList>
            <person name="Yamashiro T."/>
            <person name="Shiraishi A."/>
            <person name="Satake H."/>
            <person name="Nakayama K."/>
        </authorList>
    </citation>
    <scope>NUCLEOTIDE SEQUENCE</scope>
</reference>
<keyword evidence="1" id="KW-0175">Coiled coil</keyword>
<feature type="compositionally biased region" description="Low complexity" evidence="2">
    <location>
        <begin position="119"/>
        <end position="149"/>
    </location>
</feature>
<evidence type="ECO:0000313" key="3">
    <source>
        <dbReference type="EMBL" id="GEZ55390.1"/>
    </source>
</evidence>
<feature type="compositionally biased region" description="Basic and acidic residues" evidence="2">
    <location>
        <begin position="258"/>
        <end position="288"/>
    </location>
</feature>
<proteinExistence type="predicted"/>
<feature type="compositionally biased region" description="Acidic residues" evidence="2">
    <location>
        <begin position="458"/>
        <end position="470"/>
    </location>
</feature>